<reference evidence="1" key="1">
    <citation type="submission" date="2023-04" db="EMBL/GenBank/DDBJ databases">
        <title>Ambrosiozyma monospora NBRC 10751.</title>
        <authorList>
            <person name="Ichikawa N."/>
            <person name="Sato H."/>
            <person name="Tonouchi N."/>
        </authorList>
    </citation>
    <scope>NUCLEOTIDE SEQUENCE</scope>
    <source>
        <strain evidence="1">NBRC 10751</strain>
    </source>
</reference>
<accession>A0ACB5U663</accession>
<comment type="caution">
    <text evidence="1">The sequence shown here is derived from an EMBL/GenBank/DDBJ whole genome shotgun (WGS) entry which is preliminary data.</text>
</comment>
<evidence type="ECO:0000313" key="2">
    <source>
        <dbReference type="Proteomes" id="UP001165064"/>
    </source>
</evidence>
<proteinExistence type="predicted"/>
<organism evidence="1 2">
    <name type="scientific">Ambrosiozyma monospora</name>
    <name type="common">Yeast</name>
    <name type="synonym">Endomycopsis monosporus</name>
    <dbReference type="NCBI Taxonomy" id="43982"/>
    <lineage>
        <taxon>Eukaryota</taxon>
        <taxon>Fungi</taxon>
        <taxon>Dikarya</taxon>
        <taxon>Ascomycota</taxon>
        <taxon>Saccharomycotina</taxon>
        <taxon>Pichiomycetes</taxon>
        <taxon>Pichiales</taxon>
        <taxon>Pichiaceae</taxon>
        <taxon>Ambrosiozyma</taxon>
    </lineage>
</organism>
<evidence type="ECO:0000313" key="1">
    <source>
        <dbReference type="EMBL" id="GMF02270.1"/>
    </source>
</evidence>
<sequence>MKQSQPQQPPQQQQQFPHPQQQYPPPAQQLQYPQQQQQSYPPQNQQQQYPHPPQQQQQQYPVSPSPLPLPSQKRTKLSSHKDIYQTLLHTPKYSKLFKGYIDSINYHFKPSPCYPNFESFSHAQPGKFEKMSVFEKSEVMKLGQTGGLEGIYTVGQGNVKSDGLGLISGGGNGVSGAVPGLGGLKQGPGGGIGYNHRSNFGFDDPTTGDYNVIIGDHIAYRYEILTVLGKGSFGCVLAVKDCKVGSVVALKVVRNRMEMSLQAVEEVRLIKALNLRWLEQQQEQMKERGLENGGGDDVDGADGMNSRVGSACSR</sequence>
<gene>
    <name evidence="1" type="ORF">Amon02_001140700</name>
</gene>
<keyword evidence="2" id="KW-1185">Reference proteome</keyword>
<protein>
    <submittedName>
        <fullName evidence="1">Unnamed protein product</fullName>
    </submittedName>
</protein>
<dbReference type="Proteomes" id="UP001165064">
    <property type="component" value="Unassembled WGS sequence"/>
</dbReference>
<name>A0ACB5U663_AMBMO</name>
<dbReference type="EMBL" id="BSXS01012395">
    <property type="protein sequence ID" value="GMF02270.1"/>
    <property type="molecule type" value="Genomic_DNA"/>
</dbReference>